<keyword evidence="2" id="KW-0472">Membrane</keyword>
<protein>
    <submittedName>
        <fullName evidence="3">Stage II sporulation protein P</fullName>
    </submittedName>
</protein>
<evidence type="ECO:0000313" key="4">
    <source>
        <dbReference type="Proteomes" id="UP001597040"/>
    </source>
</evidence>
<feature type="transmembrane region" description="Helical" evidence="2">
    <location>
        <begin position="21"/>
        <end position="42"/>
    </location>
</feature>
<keyword evidence="2" id="KW-1133">Transmembrane helix</keyword>
<name>A0ABW3LJP1_9BACI</name>
<sequence>MKLKDRLPNTKKRSLNPLYKKSFIYIVSVIVLFVGIGLLTTIQPAYRFTSHNISDWTSEIDSSTFLYLLGMENRAFQQAYPEDKTLPKLSSTLFQMVTSMKPNDTRSLLGREIPGFSTFDRIIVAGEGTDYINFSIESSPPIDEVLKDREAEIEEHFDEDEIDESNDRPNDTPTTGDRDVVYIYNTHNRESFLPHLPDESDPDLAQHPEVNVTMVSKRLSQQLETYGIGSQVDNTDIIGDLGDKGLSYGQAYDASREVVQEAFSNNDAIQYVFDIHRDSVPRNKTTKEINGEKYARLFFIVGGEYATYEKNLRFVTELNEQMEESYPGLSRGVKLKEGLLTNGVFNQDLSENSVVVEFGGVENNMDELYRTADAFAEVFSDFYWDAEKVNADSGEE</sequence>
<comment type="caution">
    <text evidence="3">The sequence shown here is derived from an EMBL/GenBank/DDBJ whole genome shotgun (WGS) entry which is preliminary data.</text>
</comment>
<dbReference type="RefSeq" id="WP_390361605.1">
    <property type="nucleotide sequence ID" value="NZ_JBHTKJ010000021.1"/>
</dbReference>
<evidence type="ECO:0000313" key="3">
    <source>
        <dbReference type="EMBL" id="MFD1038537.1"/>
    </source>
</evidence>
<proteinExistence type="predicted"/>
<evidence type="ECO:0000256" key="2">
    <source>
        <dbReference type="SAM" id="Phobius"/>
    </source>
</evidence>
<feature type="region of interest" description="Disordered" evidence="1">
    <location>
        <begin position="156"/>
        <end position="178"/>
    </location>
</feature>
<dbReference type="InterPro" id="IPR010897">
    <property type="entry name" value="Spore_II_P"/>
</dbReference>
<reference evidence="4" key="1">
    <citation type="journal article" date="2019" name="Int. J. Syst. Evol. Microbiol.">
        <title>The Global Catalogue of Microorganisms (GCM) 10K type strain sequencing project: providing services to taxonomists for standard genome sequencing and annotation.</title>
        <authorList>
            <consortium name="The Broad Institute Genomics Platform"/>
            <consortium name="The Broad Institute Genome Sequencing Center for Infectious Disease"/>
            <person name="Wu L."/>
            <person name="Ma J."/>
        </authorList>
    </citation>
    <scope>NUCLEOTIDE SEQUENCE [LARGE SCALE GENOMIC DNA]</scope>
    <source>
        <strain evidence="4">CCUG 56754</strain>
    </source>
</reference>
<evidence type="ECO:0000256" key="1">
    <source>
        <dbReference type="SAM" id="MobiDB-lite"/>
    </source>
</evidence>
<dbReference type="Pfam" id="PF07454">
    <property type="entry name" value="SpoIIP"/>
    <property type="match status" value="1"/>
</dbReference>
<dbReference type="Proteomes" id="UP001597040">
    <property type="component" value="Unassembled WGS sequence"/>
</dbReference>
<accession>A0ABW3LJP1</accession>
<feature type="compositionally biased region" description="Basic and acidic residues" evidence="1">
    <location>
        <begin position="165"/>
        <end position="178"/>
    </location>
</feature>
<gene>
    <name evidence="3" type="primary">spoIIP</name>
    <name evidence="3" type="ORF">ACFQ3N_09045</name>
</gene>
<keyword evidence="4" id="KW-1185">Reference proteome</keyword>
<keyword evidence="2" id="KW-0812">Transmembrane</keyword>
<dbReference type="NCBIfam" id="TIGR02867">
    <property type="entry name" value="spore_II_P"/>
    <property type="match status" value="1"/>
</dbReference>
<organism evidence="3 4">
    <name type="scientific">Virgibacillus byunsanensis</name>
    <dbReference type="NCBI Taxonomy" id="570945"/>
    <lineage>
        <taxon>Bacteria</taxon>
        <taxon>Bacillati</taxon>
        <taxon>Bacillota</taxon>
        <taxon>Bacilli</taxon>
        <taxon>Bacillales</taxon>
        <taxon>Bacillaceae</taxon>
        <taxon>Virgibacillus</taxon>
    </lineage>
</organism>
<dbReference type="EMBL" id="JBHTKJ010000021">
    <property type="protein sequence ID" value="MFD1038537.1"/>
    <property type="molecule type" value="Genomic_DNA"/>
</dbReference>